<dbReference type="EMBL" id="FUFT01000002">
    <property type="protein sequence ID" value="SJL83416.1"/>
    <property type="molecule type" value="Genomic_DNA"/>
</dbReference>
<name>A0A1R4B3D0_9VIBR</name>
<dbReference type="CDD" id="cd00211">
    <property type="entry name" value="PTS_IIA_fru"/>
    <property type="match status" value="1"/>
</dbReference>
<dbReference type="InterPro" id="IPR051541">
    <property type="entry name" value="PTS_SugarTrans_NitroReg"/>
</dbReference>
<evidence type="ECO:0000259" key="1">
    <source>
        <dbReference type="PROSITE" id="PS51094"/>
    </source>
</evidence>
<dbReference type="STRING" id="1918946.VPAL9027_01382"/>
<organism evidence="2 3">
    <name type="scientific">Vibrio palustris</name>
    <dbReference type="NCBI Taxonomy" id="1918946"/>
    <lineage>
        <taxon>Bacteria</taxon>
        <taxon>Pseudomonadati</taxon>
        <taxon>Pseudomonadota</taxon>
        <taxon>Gammaproteobacteria</taxon>
        <taxon>Vibrionales</taxon>
        <taxon>Vibrionaceae</taxon>
        <taxon>Vibrio</taxon>
    </lineage>
</organism>
<reference evidence="2 3" key="1">
    <citation type="submission" date="2017-02" db="EMBL/GenBank/DDBJ databases">
        <authorList>
            <person name="Peterson S.W."/>
        </authorList>
    </citation>
    <scope>NUCLEOTIDE SEQUENCE [LARGE SCALE GENOMIC DNA]</scope>
    <source>
        <strain evidence="2 3">CECT 9027</strain>
    </source>
</reference>
<dbReference type="PROSITE" id="PS51094">
    <property type="entry name" value="PTS_EIIA_TYPE_2"/>
    <property type="match status" value="1"/>
</dbReference>
<evidence type="ECO:0000313" key="3">
    <source>
        <dbReference type="Proteomes" id="UP000189475"/>
    </source>
</evidence>
<dbReference type="Gene3D" id="3.40.930.10">
    <property type="entry name" value="Mannitol-specific EII, Chain A"/>
    <property type="match status" value="1"/>
</dbReference>
<dbReference type="OrthoDB" id="95460at2"/>
<dbReference type="RefSeq" id="WP_077313506.1">
    <property type="nucleotide sequence ID" value="NZ_AP024887.1"/>
</dbReference>
<dbReference type="Proteomes" id="UP000189475">
    <property type="component" value="Unassembled WGS sequence"/>
</dbReference>
<accession>A0A1R4B3D0</accession>
<dbReference type="SUPFAM" id="SSF55804">
    <property type="entry name" value="Phoshotransferase/anion transport protein"/>
    <property type="match status" value="1"/>
</dbReference>
<sequence length="164" mass="18161">MLSKLFKGLIGGESLPIFNSTHVLMDDSSKTRDEALQFIANELFNRNYISNPDKFLEDLIARESTDSTGFKDGIATPHAKSKQVKNASIWVVRFSNPIPWETMDNSDVQTVIALSIPNKGSENVMKSLIAISRANMKAEFRDILKNAESDTVATEIDRVLGGVI</sequence>
<dbReference type="PANTHER" id="PTHR47738:SF2">
    <property type="entry name" value="PTS SYSTEM FRUCTOSE-LIKE EIIA COMPONENT"/>
    <property type="match status" value="1"/>
</dbReference>
<protein>
    <submittedName>
        <fullName evidence="2">Heat-responsive suppressor HrsA</fullName>
    </submittedName>
</protein>
<dbReference type="Pfam" id="PF00359">
    <property type="entry name" value="PTS_EIIA_2"/>
    <property type="match status" value="1"/>
</dbReference>
<dbReference type="AlphaFoldDB" id="A0A1R4B3D0"/>
<keyword evidence="3" id="KW-1185">Reference proteome</keyword>
<evidence type="ECO:0000313" key="2">
    <source>
        <dbReference type="EMBL" id="SJL83416.1"/>
    </source>
</evidence>
<dbReference type="InterPro" id="IPR016152">
    <property type="entry name" value="PTrfase/Anion_transptr"/>
</dbReference>
<feature type="domain" description="PTS EIIA type-2" evidence="1">
    <location>
        <begin position="16"/>
        <end position="163"/>
    </location>
</feature>
<gene>
    <name evidence="2" type="primary">hrsA</name>
    <name evidence="2" type="ORF">VPAL9027_01382</name>
</gene>
<dbReference type="PANTHER" id="PTHR47738">
    <property type="entry name" value="PTS SYSTEM FRUCTOSE-LIKE EIIA COMPONENT-RELATED"/>
    <property type="match status" value="1"/>
</dbReference>
<proteinExistence type="predicted"/>
<dbReference type="InterPro" id="IPR002178">
    <property type="entry name" value="PTS_EIIA_type-2_dom"/>
</dbReference>